<protein>
    <submittedName>
        <fullName evidence="1">HNH endonuclease</fullName>
    </submittedName>
</protein>
<dbReference type="Proteomes" id="UP000326678">
    <property type="component" value="Chromosome Gxm1"/>
</dbReference>
<reference evidence="1 2" key="1">
    <citation type="submission" date="2019-10" db="EMBL/GenBank/DDBJ databases">
        <title>Genomic and transcriptomic insights into the perfect genentic adaptation of a filamentous nitrogen-fixing cyanobacterium to rice fields.</title>
        <authorList>
            <person name="Chen Z."/>
        </authorList>
    </citation>
    <scope>NUCLEOTIDE SEQUENCE [LARGE SCALE GENOMIC DNA]</scope>
    <source>
        <strain evidence="1">CCNUC1</strain>
    </source>
</reference>
<dbReference type="EMBL" id="CP045226">
    <property type="protein sequence ID" value="QFS47143.1"/>
    <property type="molecule type" value="Genomic_DNA"/>
</dbReference>
<keyword evidence="2" id="KW-1185">Reference proteome</keyword>
<dbReference type="AlphaFoldDB" id="A0A5P8W365"/>
<accession>A0A5P8W365</accession>
<gene>
    <name evidence="1" type="ORF">GXM_04633</name>
</gene>
<name>A0A5P8W365_9NOSO</name>
<evidence type="ECO:0000313" key="2">
    <source>
        <dbReference type="Proteomes" id="UP000326678"/>
    </source>
</evidence>
<dbReference type="RefSeq" id="WP_267313621.1">
    <property type="nucleotide sequence ID" value="NZ_CP045226.1"/>
</dbReference>
<sequence>MNRYYTAIAQQANHRCDYCQAPELSFRFDAGLGIGLSTMIENRK</sequence>
<keyword evidence="1" id="KW-0378">Hydrolase</keyword>
<keyword evidence="1" id="KW-0255">Endonuclease</keyword>
<dbReference type="GO" id="GO:0004519">
    <property type="term" value="F:endonuclease activity"/>
    <property type="evidence" value="ECO:0007669"/>
    <property type="project" value="UniProtKB-KW"/>
</dbReference>
<organism evidence="1 2">
    <name type="scientific">Nostoc sphaeroides CCNUC1</name>
    <dbReference type="NCBI Taxonomy" id="2653204"/>
    <lineage>
        <taxon>Bacteria</taxon>
        <taxon>Bacillati</taxon>
        <taxon>Cyanobacteriota</taxon>
        <taxon>Cyanophyceae</taxon>
        <taxon>Nostocales</taxon>
        <taxon>Nostocaceae</taxon>
        <taxon>Nostoc</taxon>
    </lineage>
</organism>
<proteinExistence type="predicted"/>
<dbReference type="KEGG" id="nsh:GXM_04633"/>
<keyword evidence="1" id="KW-0540">Nuclease</keyword>
<evidence type="ECO:0000313" key="1">
    <source>
        <dbReference type="EMBL" id="QFS47143.1"/>
    </source>
</evidence>